<dbReference type="InterPro" id="IPR003711">
    <property type="entry name" value="CarD-like/TRCF_RID"/>
</dbReference>
<dbReference type="CDD" id="cd18810">
    <property type="entry name" value="SF2_C_TRCF"/>
    <property type="match status" value="1"/>
</dbReference>
<dbReference type="EMBL" id="NHZO01000147">
    <property type="protein sequence ID" value="PHQ51248.1"/>
    <property type="molecule type" value="Genomic_DNA"/>
</dbReference>
<sequence>MSLHGLLDAVVHDPALAEAVKAAGDGNRPHVDLVGPPAARPFAVAALARDAGRPVLAVTATGREAEDLAAALRSLLPADSVVDYPAWETLPHERLSPRSDTVGRRLAVLRRLAHPRADDPAAGPVSVVVAPVRSVLQPQVKGLGDLEPVSLRAGRSADLEEVVAALAAAAYARVELVEKRGEFAVRGGILDVFPPTEEHPLRIEFWGDDVEEIRYFKVADQRSLEIAEHGLWAPPCRELLLTDSVRERAAALAEEHPELGELLGKIAEGIAVEGMESLAPVLVDDMELLLDVLPAGSMAVVCDPERVRTRAADLVATSQEFLQASWAATAGGGEAPIDVDAASLWGIADVRDRARELGMMWWSVSPFAAGEEDLDGDTLKLGMRAPESYRGDTARALADTKGWLADGWRTVFLTEGHGPAARTVEVLGGEGIPARLDADLAELAPSVVQVSCAGVDSGFVDPGLKIAVLTEADLTGQKSASKDLGRMPVRRRKTIDPLTLQAGDYIVHEQHGVGRYLEMVQRTVQGATREYLLVEYAPAKRGQPGDRLYIPTDQLEQVTKYVGGEAPTLHRLGGADWTKTKARAKKAVKEIAADLIKLYSARMAAPGHSFGADTPWQRELEDAFPYAETPDQLTTIAEVKEDMEKSVPMDRLVCGDVGYGKTEIAVRAAFKAVQDGKQVAVLVPTTLLVQQHFGTFSERYSQFPVVVKALSRFQTDTEAKAVLEGLREGSVDIVIGTHRLFSSETKFKDLGLVIVDEEQRFGVEHKEQLKKLRANVDVLTMSATPIPRTLEMAVTGIREMSTITTPPEERHPVLTFVGPYDQKQIGAAIRRELLREGQVFYIHNRVESIDRAAAKLREIVPEARIATAHGQMGESALEQVVVDFWEKKFDVLVSTTIVESGIDISNANTLIVERGDNFGLSQLHQLRGRVGRSRERGYAYFLYPPEKPLTETAHERLATIAQHTEMGAGMYVAMKDLEIRGAGNLLGGEQSGHIAGVGFDLYIRMVGEAVADYRASVEGGEEEPEAPLEVKIELPVDAHVPHDYAPGERLRLQAYRAIASANSEEDIKAVREELTDRYGKLPEPVENLLLVAGLRMLARSCGVSDITLQGSNVRFGPVELRESQELRLKRLHPRTVMKPATQQILVPRPATRPIGGKPLVGRELLAWTGEFLTTILS</sequence>
<dbReference type="Gene3D" id="3.40.50.300">
    <property type="entry name" value="P-loop containing nucleotide triphosphate hydrolases"/>
    <property type="match status" value="2"/>
</dbReference>
<comment type="function">
    <text evidence="13">Couples transcription and DNA repair by recognizing RNA polymerase (RNAP) stalled at DNA lesions. Mediates ATP-dependent release of RNAP and its truncated transcript from the DNA, and recruitment of nucleotide excision repair machinery to the damaged site.</text>
</comment>
<dbReference type="GO" id="GO:0006355">
    <property type="term" value="P:regulation of DNA-templated transcription"/>
    <property type="evidence" value="ECO:0007669"/>
    <property type="project" value="UniProtKB-UniRule"/>
</dbReference>
<comment type="similarity">
    <text evidence="10 13">In the N-terminal section; belongs to the UvrB family.</text>
</comment>
<feature type="domain" description="Helicase C-terminal" evidence="15">
    <location>
        <begin position="828"/>
        <end position="978"/>
    </location>
</feature>
<evidence type="ECO:0000256" key="11">
    <source>
        <dbReference type="ARBA" id="ARBA00061399"/>
    </source>
</evidence>
<evidence type="ECO:0000256" key="5">
    <source>
        <dbReference type="ARBA" id="ARBA00022801"/>
    </source>
</evidence>
<evidence type="ECO:0000313" key="16">
    <source>
        <dbReference type="EMBL" id="PHQ51248.1"/>
    </source>
</evidence>
<dbReference type="Gene3D" id="3.30.2060.10">
    <property type="entry name" value="Penicillin-binding protein 1b domain"/>
    <property type="match status" value="1"/>
</dbReference>
<dbReference type="InterPro" id="IPR027417">
    <property type="entry name" value="P-loop_NTPase"/>
</dbReference>
<dbReference type="GO" id="GO:0005737">
    <property type="term" value="C:cytoplasm"/>
    <property type="evidence" value="ECO:0007669"/>
    <property type="project" value="UniProtKB-SubCell"/>
</dbReference>
<dbReference type="EC" id="3.6.4.-" evidence="13"/>
<evidence type="ECO:0000256" key="8">
    <source>
        <dbReference type="ARBA" id="ARBA00023125"/>
    </source>
</evidence>
<dbReference type="Gene3D" id="3.40.50.11180">
    <property type="match status" value="1"/>
</dbReference>
<comment type="caution">
    <text evidence="16">The sequence shown here is derived from an EMBL/GenBank/DDBJ whole genome shotgun (WGS) entry which is preliminary data.</text>
</comment>
<dbReference type="Proteomes" id="UP000222531">
    <property type="component" value="Unassembled WGS sequence"/>
</dbReference>
<keyword evidence="17" id="KW-1185">Reference proteome</keyword>
<comment type="similarity">
    <text evidence="11 13">In the C-terminal section; belongs to the helicase family. RecG subfamily.</text>
</comment>
<evidence type="ECO:0000256" key="13">
    <source>
        <dbReference type="HAMAP-Rule" id="MF_00969"/>
    </source>
</evidence>
<evidence type="ECO:0000256" key="6">
    <source>
        <dbReference type="ARBA" id="ARBA00022806"/>
    </source>
</evidence>
<keyword evidence="7 13" id="KW-0067">ATP-binding</keyword>
<keyword evidence="9 13" id="KW-0234">DNA repair</keyword>
<dbReference type="HAMAP" id="MF_00969">
    <property type="entry name" value="TRCF"/>
    <property type="match status" value="1"/>
</dbReference>
<dbReference type="Pfam" id="PF00271">
    <property type="entry name" value="Helicase_C"/>
    <property type="match status" value="1"/>
</dbReference>
<feature type="domain" description="Helicase ATP-binding" evidence="14">
    <location>
        <begin position="642"/>
        <end position="803"/>
    </location>
</feature>
<gene>
    <name evidence="13 16" type="primary">mfd</name>
    <name evidence="16" type="ORF">BLA24_15975</name>
</gene>
<dbReference type="Pfam" id="PF00270">
    <property type="entry name" value="DEAD"/>
    <property type="match status" value="1"/>
</dbReference>
<evidence type="ECO:0000256" key="1">
    <source>
        <dbReference type="ARBA" id="ARBA00004496"/>
    </source>
</evidence>
<evidence type="ECO:0000256" key="4">
    <source>
        <dbReference type="ARBA" id="ARBA00022763"/>
    </source>
</evidence>
<dbReference type="SUPFAM" id="SSF141259">
    <property type="entry name" value="CarD-like"/>
    <property type="match status" value="1"/>
</dbReference>
<dbReference type="Pfam" id="PF02559">
    <property type="entry name" value="CarD_TRCF_RID"/>
    <property type="match status" value="1"/>
</dbReference>
<keyword evidence="8 13" id="KW-0238">DNA-binding</keyword>
<evidence type="ECO:0000256" key="3">
    <source>
        <dbReference type="ARBA" id="ARBA00022741"/>
    </source>
</evidence>
<evidence type="ECO:0000259" key="15">
    <source>
        <dbReference type="PROSITE" id="PS51194"/>
    </source>
</evidence>
<dbReference type="PANTHER" id="PTHR47964">
    <property type="entry name" value="ATP-DEPENDENT DNA HELICASE HOMOLOG RECG, CHLOROPLASTIC"/>
    <property type="match status" value="1"/>
</dbReference>
<keyword evidence="4 13" id="KW-0227">DNA damage</keyword>
<dbReference type="SMART" id="SM00487">
    <property type="entry name" value="DEXDc"/>
    <property type="match status" value="1"/>
</dbReference>
<protein>
    <recommendedName>
        <fullName evidence="12 13">Transcription-repair-coupling factor</fullName>
        <shortName evidence="13">TRCF</shortName>
        <ecNumber evidence="13">3.6.4.-</ecNumber>
    </recommendedName>
</protein>
<dbReference type="GO" id="GO:0003678">
    <property type="term" value="F:DNA helicase activity"/>
    <property type="evidence" value="ECO:0007669"/>
    <property type="project" value="TreeGrafter"/>
</dbReference>
<keyword evidence="5 13" id="KW-0378">Hydrolase</keyword>
<dbReference type="FunFam" id="3.40.50.300:FF:000546">
    <property type="entry name" value="Transcription-repair-coupling factor"/>
    <property type="match status" value="1"/>
</dbReference>
<organism evidence="16 17">
    <name type="scientific">Streptomyces cinnamoneus</name>
    <name type="common">Streptoverticillium cinnamoneum</name>
    <dbReference type="NCBI Taxonomy" id="53446"/>
    <lineage>
        <taxon>Bacteria</taxon>
        <taxon>Bacillati</taxon>
        <taxon>Actinomycetota</taxon>
        <taxon>Actinomycetes</taxon>
        <taxon>Kitasatosporales</taxon>
        <taxon>Streptomycetaceae</taxon>
        <taxon>Streptomyces</taxon>
        <taxon>Streptomyces cinnamoneus group</taxon>
    </lineage>
</organism>
<dbReference type="Pfam" id="PF17757">
    <property type="entry name" value="UvrB_inter"/>
    <property type="match status" value="1"/>
</dbReference>
<evidence type="ECO:0000256" key="2">
    <source>
        <dbReference type="ARBA" id="ARBA00022490"/>
    </source>
</evidence>
<dbReference type="GO" id="GO:0003684">
    <property type="term" value="F:damaged DNA binding"/>
    <property type="evidence" value="ECO:0007669"/>
    <property type="project" value="InterPro"/>
</dbReference>
<dbReference type="InterPro" id="IPR036101">
    <property type="entry name" value="CarD-like/TRCF_RID_sf"/>
</dbReference>
<dbReference type="InterPro" id="IPR004576">
    <property type="entry name" value="Mfd"/>
</dbReference>
<dbReference type="GO" id="GO:0005524">
    <property type="term" value="F:ATP binding"/>
    <property type="evidence" value="ECO:0007669"/>
    <property type="project" value="UniProtKB-UniRule"/>
</dbReference>
<name>A0A2G1XJ16_STRCJ</name>
<dbReference type="PROSITE" id="PS51192">
    <property type="entry name" value="HELICASE_ATP_BIND_1"/>
    <property type="match status" value="1"/>
</dbReference>
<dbReference type="InterPro" id="IPR014001">
    <property type="entry name" value="Helicase_ATP-bd"/>
</dbReference>
<evidence type="ECO:0000313" key="17">
    <source>
        <dbReference type="Proteomes" id="UP000222531"/>
    </source>
</evidence>
<dbReference type="GO" id="GO:0016787">
    <property type="term" value="F:hydrolase activity"/>
    <property type="evidence" value="ECO:0007669"/>
    <property type="project" value="UniProtKB-KW"/>
</dbReference>
<dbReference type="Gene3D" id="3.90.1150.50">
    <property type="entry name" value="Transcription-repair-coupling factor, D7 domain"/>
    <property type="match status" value="1"/>
</dbReference>
<dbReference type="Pfam" id="PF03461">
    <property type="entry name" value="TRCF"/>
    <property type="match status" value="1"/>
</dbReference>
<dbReference type="SUPFAM" id="SSF52540">
    <property type="entry name" value="P-loop containing nucleoside triphosphate hydrolases"/>
    <property type="match status" value="4"/>
</dbReference>
<evidence type="ECO:0000256" key="12">
    <source>
        <dbReference type="ARBA" id="ARBA00070128"/>
    </source>
</evidence>
<dbReference type="RefSeq" id="WP_099199616.1">
    <property type="nucleotide sequence ID" value="NZ_JBIRXA010000004.1"/>
</dbReference>
<dbReference type="InterPro" id="IPR001650">
    <property type="entry name" value="Helicase_C-like"/>
</dbReference>
<dbReference type="OrthoDB" id="9804325at2"/>
<keyword evidence="2 13" id="KW-0963">Cytoplasm</keyword>
<proteinExistence type="inferred from homology"/>
<dbReference type="InterPro" id="IPR011545">
    <property type="entry name" value="DEAD/DEAH_box_helicase_dom"/>
</dbReference>
<evidence type="ECO:0000256" key="9">
    <source>
        <dbReference type="ARBA" id="ARBA00023204"/>
    </source>
</evidence>
<accession>A0A2G1XJ16</accession>
<dbReference type="SUPFAM" id="SSF143517">
    <property type="entry name" value="TRCF domain-like"/>
    <property type="match status" value="1"/>
</dbReference>
<dbReference type="SMART" id="SM00982">
    <property type="entry name" value="TRCF"/>
    <property type="match status" value="1"/>
</dbReference>
<dbReference type="NCBIfam" id="TIGR00580">
    <property type="entry name" value="mfd"/>
    <property type="match status" value="1"/>
</dbReference>
<dbReference type="CDD" id="cd17991">
    <property type="entry name" value="DEXHc_TRCF"/>
    <property type="match status" value="1"/>
</dbReference>
<dbReference type="PROSITE" id="PS51194">
    <property type="entry name" value="HELICASE_CTER"/>
    <property type="match status" value="1"/>
</dbReference>
<keyword evidence="6" id="KW-0347">Helicase</keyword>
<comment type="subcellular location">
    <subcellularLocation>
        <location evidence="1 13">Cytoplasm</location>
    </subcellularLocation>
</comment>
<keyword evidence="3 13" id="KW-0547">Nucleotide-binding</keyword>
<reference evidence="16 17" key="1">
    <citation type="journal article" date="2017" name="Biochemistry">
        <title>Identification of the Biosynthetic Pathway for the Antibiotic Bicyclomycin.</title>
        <authorList>
            <person name="Patteson J."/>
            <person name="Cai W."/>
            <person name="Johnson R.A."/>
            <person name="Santa Maria K."/>
            <person name="Li B."/>
        </authorList>
    </citation>
    <scope>NUCLEOTIDE SEQUENCE [LARGE SCALE GENOMIC DNA]</scope>
    <source>
        <strain evidence="16 17">ATCC 21532</strain>
    </source>
</reference>
<dbReference type="InterPro" id="IPR047112">
    <property type="entry name" value="RecG/Mfd"/>
</dbReference>
<evidence type="ECO:0000256" key="7">
    <source>
        <dbReference type="ARBA" id="ARBA00022840"/>
    </source>
</evidence>
<dbReference type="SMART" id="SM00490">
    <property type="entry name" value="HELICc"/>
    <property type="match status" value="1"/>
</dbReference>
<evidence type="ECO:0000259" key="14">
    <source>
        <dbReference type="PROSITE" id="PS51192"/>
    </source>
</evidence>
<dbReference type="InterPro" id="IPR005118">
    <property type="entry name" value="TRCF_C"/>
</dbReference>
<evidence type="ECO:0000256" key="10">
    <source>
        <dbReference type="ARBA" id="ARBA00061104"/>
    </source>
</evidence>
<dbReference type="GO" id="GO:0000716">
    <property type="term" value="P:transcription-coupled nucleotide-excision repair, DNA damage recognition"/>
    <property type="evidence" value="ECO:0007669"/>
    <property type="project" value="UniProtKB-UniRule"/>
</dbReference>
<dbReference type="AlphaFoldDB" id="A0A2G1XJ16"/>
<dbReference type="Gene3D" id="2.40.10.170">
    <property type="match status" value="1"/>
</dbReference>
<dbReference type="SMART" id="SM01058">
    <property type="entry name" value="CarD_TRCF"/>
    <property type="match status" value="1"/>
</dbReference>
<dbReference type="FunFam" id="3.40.50.300:FF:000300">
    <property type="entry name" value="Transcription-repair-coupling factor"/>
    <property type="match status" value="1"/>
</dbReference>
<dbReference type="PANTHER" id="PTHR47964:SF1">
    <property type="entry name" value="ATP-DEPENDENT DNA HELICASE HOMOLOG RECG, CHLOROPLASTIC"/>
    <property type="match status" value="1"/>
</dbReference>
<dbReference type="InterPro" id="IPR037235">
    <property type="entry name" value="TRCF-like_C_D7"/>
</dbReference>
<dbReference type="InterPro" id="IPR041471">
    <property type="entry name" value="UvrB_inter"/>
</dbReference>